<dbReference type="RefSeq" id="WP_129747402.1">
    <property type="nucleotide sequence ID" value="NZ_LR215048.1"/>
</dbReference>
<dbReference type="KEGG" id="aaxa:NCTC10138_00206"/>
<evidence type="ECO:0008006" key="4">
    <source>
        <dbReference type="Google" id="ProtNLM"/>
    </source>
</evidence>
<dbReference type="AlphaFoldDB" id="A0A449BBM8"/>
<evidence type="ECO:0000256" key="1">
    <source>
        <dbReference type="SAM" id="Phobius"/>
    </source>
</evidence>
<dbReference type="OrthoDB" id="9971819at2"/>
<keyword evidence="1" id="KW-0472">Membrane</keyword>
<dbReference type="STRING" id="1278311.GCA_000428705_01426"/>
<keyword evidence="1" id="KW-0812">Transmembrane</keyword>
<evidence type="ECO:0000313" key="2">
    <source>
        <dbReference type="EMBL" id="VEU79853.1"/>
    </source>
</evidence>
<organism evidence="2 3">
    <name type="scientific">Haploplasma axanthum</name>
    <name type="common">Acholeplasma axanthum</name>
    <dbReference type="NCBI Taxonomy" id="29552"/>
    <lineage>
        <taxon>Bacteria</taxon>
        <taxon>Bacillati</taxon>
        <taxon>Mycoplasmatota</taxon>
        <taxon>Mollicutes</taxon>
        <taxon>Acholeplasmatales</taxon>
        <taxon>Acholeplasmataceae</taxon>
        <taxon>Haploplasma</taxon>
    </lineage>
</organism>
<feature type="transmembrane region" description="Helical" evidence="1">
    <location>
        <begin position="37"/>
        <end position="59"/>
    </location>
</feature>
<accession>A0A449BBM8</accession>
<feature type="transmembrane region" description="Helical" evidence="1">
    <location>
        <begin position="66"/>
        <end position="85"/>
    </location>
</feature>
<sequence length="89" mass="10279">MYIIVLIIVLSSLSTMFLCFQYEKEKTSDKKTIKPIYIYISSFLMGALGSIFAMIGFNFEVKNKKFVLTQIIFLIIQVIIIAIVYPKIK</sequence>
<dbReference type="EMBL" id="LR215048">
    <property type="protein sequence ID" value="VEU79853.1"/>
    <property type="molecule type" value="Genomic_DNA"/>
</dbReference>
<keyword evidence="3" id="KW-1185">Reference proteome</keyword>
<protein>
    <recommendedName>
        <fullName evidence="4">DUF1294 domain-containing protein</fullName>
    </recommendedName>
</protein>
<dbReference type="Proteomes" id="UP000289841">
    <property type="component" value="Chromosome"/>
</dbReference>
<gene>
    <name evidence="2" type="ORF">NCTC10138_00206</name>
</gene>
<evidence type="ECO:0000313" key="3">
    <source>
        <dbReference type="Proteomes" id="UP000289841"/>
    </source>
</evidence>
<name>A0A449BBM8_HAPAX</name>
<reference evidence="2 3" key="1">
    <citation type="submission" date="2019-01" db="EMBL/GenBank/DDBJ databases">
        <authorList>
            <consortium name="Pathogen Informatics"/>
        </authorList>
    </citation>
    <scope>NUCLEOTIDE SEQUENCE [LARGE SCALE GENOMIC DNA]</scope>
    <source>
        <strain evidence="2 3">NCTC10138</strain>
    </source>
</reference>
<proteinExistence type="predicted"/>
<keyword evidence="1" id="KW-1133">Transmembrane helix</keyword>